<dbReference type="Pfam" id="PF00085">
    <property type="entry name" value="Thioredoxin"/>
    <property type="match status" value="1"/>
</dbReference>
<dbReference type="PROSITE" id="PS00194">
    <property type="entry name" value="THIOREDOXIN_1"/>
    <property type="match status" value="1"/>
</dbReference>
<feature type="active site" description="Nucleophile" evidence="3">
    <location>
        <position position="34"/>
    </location>
</feature>
<name>A0AAJ7CDP8_CEPCN</name>
<dbReference type="Gene3D" id="3.40.30.10">
    <property type="entry name" value="Glutaredoxin"/>
    <property type="match status" value="1"/>
</dbReference>
<dbReference type="SUPFAM" id="SSF52833">
    <property type="entry name" value="Thioredoxin-like"/>
    <property type="match status" value="1"/>
</dbReference>
<dbReference type="InterPro" id="IPR036249">
    <property type="entry name" value="Thioredoxin-like_sf"/>
</dbReference>
<dbReference type="InterPro" id="IPR005746">
    <property type="entry name" value="Thioredoxin"/>
</dbReference>
<keyword evidence="1 4" id="KW-1015">Disulfide bond</keyword>
<gene>
    <name evidence="7" type="primary">LOC107273697</name>
</gene>
<dbReference type="InterPro" id="IPR017937">
    <property type="entry name" value="Thioredoxin_CS"/>
</dbReference>
<dbReference type="RefSeq" id="XP_015607638.1">
    <property type="nucleotide sequence ID" value="XM_015752152.2"/>
</dbReference>
<feature type="site" description="Deprotonates C-terminal active site Cys" evidence="3">
    <location>
        <position position="28"/>
    </location>
</feature>
<evidence type="ECO:0000256" key="2">
    <source>
        <dbReference type="PIRNR" id="PIRNR000077"/>
    </source>
</evidence>
<feature type="disulfide bond" description="Redox-active" evidence="4">
    <location>
        <begin position="34"/>
        <end position="37"/>
    </location>
</feature>
<dbReference type="GeneID" id="107273697"/>
<feature type="domain" description="Thioredoxin" evidence="5">
    <location>
        <begin position="1"/>
        <end position="106"/>
    </location>
</feature>
<feature type="active site" description="Nucleophile" evidence="3">
    <location>
        <position position="37"/>
    </location>
</feature>
<dbReference type="AlphaFoldDB" id="A0AAJ7CDP8"/>
<keyword evidence="4" id="KW-0676">Redox-active center</keyword>
<comment type="similarity">
    <text evidence="2">Belongs to the thioredoxin family.</text>
</comment>
<evidence type="ECO:0000256" key="3">
    <source>
        <dbReference type="PIRSR" id="PIRSR000077-1"/>
    </source>
</evidence>
<evidence type="ECO:0000256" key="4">
    <source>
        <dbReference type="PIRSR" id="PIRSR000077-4"/>
    </source>
</evidence>
<evidence type="ECO:0000256" key="1">
    <source>
        <dbReference type="ARBA" id="ARBA00023157"/>
    </source>
</evidence>
<dbReference type="CDD" id="cd02947">
    <property type="entry name" value="TRX_family"/>
    <property type="match status" value="1"/>
</dbReference>
<dbReference type="PRINTS" id="PR00421">
    <property type="entry name" value="THIOREDOXIN"/>
</dbReference>
<dbReference type="PANTHER" id="PTHR46115">
    <property type="entry name" value="THIOREDOXIN-LIKE PROTEIN 1"/>
    <property type="match status" value="1"/>
</dbReference>
<dbReference type="PIRSF" id="PIRSF000077">
    <property type="entry name" value="Thioredoxin"/>
    <property type="match status" value="1"/>
</dbReference>
<evidence type="ECO:0000259" key="5">
    <source>
        <dbReference type="PROSITE" id="PS51352"/>
    </source>
</evidence>
<evidence type="ECO:0000313" key="6">
    <source>
        <dbReference type="Proteomes" id="UP000694920"/>
    </source>
</evidence>
<dbReference type="GO" id="GO:0015035">
    <property type="term" value="F:protein-disulfide reductase activity"/>
    <property type="evidence" value="ECO:0007669"/>
    <property type="project" value="InterPro"/>
</dbReference>
<keyword evidence="6" id="KW-1185">Reference proteome</keyword>
<evidence type="ECO:0000313" key="7">
    <source>
        <dbReference type="RefSeq" id="XP_015607638.1"/>
    </source>
</evidence>
<feature type="site" description="Contributes to redox potential value" evidence="3">
    <location>
        <position position="36"/>
    </location>
</feature>
<dbReference type="InterPro" id="IPR013766">
    <property type="entry name" value="Thioredoxin_domain"/>
</dbReference>
<feature type="site" description="Contributes to redox potential value" evidence="3">
    <location>
        <position position="35"/>
    </location>
</feature>
<dbReference type="Proteomes" id="UP000694920">
    <property type="component" value="Unplaced"/>
</dbReference>
<dbReference type="PROSITE" id="PS51352">
    <property type="entry name" value="THIOREDOXIN_2"/>
    <property type="match status" value="1"/>
</dbReference>
<dbReference type="KEGG" id="ccin:107273697"/>
<accession>A0AAJ7CDP8</accession>
<protein>
    <recommendedName>
        <fullName evidence="2">Thioredoxin</fullName>
    </recommendedName>
</protein>
<sequence>MGAVRVINDDGQFHGEMSNAGTKLVVVDFTATWCGPCQRIAPVFEQLSVKYLNAVFLKVDVDKYAETAAGQGVSAMPTFIFYRNRTRLGLCQGADPSGLTHVRGFV</sequence>
<reference evidence="7" key="1">
    <citation type="submission" date="2025-08" db="UniProtKB">
        <authorList>
            <consortium name="RefSeq"/>
        </authorList>
    </citation>
    <scope>IDENTIFICATION</scope>
</reference>
<organism evidence="6 7">
    <name type="scientific">Cephus cinctus</name>
    <name type="common">Wheat stem sawfly</name>
    <dbReference type="NCBI Taxonomy" id="211228"/>
    <lineage>
        <taxon>Eukaryota</taxon>
        <taxon>Metazoa</taxon>
        <taxon>Ecdysozoa</taxon>
        <taxon>Arthropoda</taxon>
        <taxon>Hexapoda</taxon>
        <taxon>Insecta</taxon>
        <taxon>Pterygota</taxon>
        <taxon>Neoptera</taxon>
        <taxon>Endopterygota</taxon>
        <taxon>Hymenoptera</taxon>
        <taxon>Cephoidea</taxon>
        <taxon>Cephidae</taxon>
        <taxon>Cephus</taxon>
    </lineage>
</organism>
<proteinExistence type="inferred from homology"/>